<feature type="compositionally biased region" description="Basic and acidic residues" evidence="1">
    <location>
        <begin position="298"/>
        <end position="319"/>
    </location>
</feature>
<keyword evidence="3" id="KW-1185">Reference proteome</keyword>
<dbReference type="AlphaFoldDB" id="A0A0C2XQZ2"/>
<name>A0A0C2XQZ2_HEBCY</name>
<proteinExistence type="predicted"/>
<gene>
    <name evidence="2" type="ORF">M413DRAFT_36366</name>
</gene>
<accession>A0A0C2XQZ2</accession>
<dbReference type="EMBL" id="KN831784">
    <property type="protein sequence ID" value="KIM40028.1"/>
    <property type="molecule type" value="Genomic_DNA"/>
</dbReference>
<feature type="compositionally biased region" description="Pro residues" evidence="1">
    <location>
        <begin position="283"/>
        <end position="294"/>
    </location>
</feature>
<evidence type="ECO:0008006" key="4">
    <source>
        <dbReference type="Google" id="ProtNLM"/>
    </source>
</evidence>
<evidence type="ECO:0000256" key="1">
    <source>
        <dbReference type="SAM" id="MobiDB-lite"/>
    </source>
</evidence>
<feature type="region of interest" description="Disordered" evidence="1">
    <location>
        <begin position="281"/>
        <end position="342"/>
    </location>
</feature>
<dbReference type="HOGENOM" id="CLU_052992_0_0_1"/>
<feature type="non-terminal residue" evidence="2">
    <location>
        <position position="1"/>
    </location>
</feature>
<dbReference type="Proteomes" id="UP000053424">
    <property type="component" value="Unassembled WGS sequence"/>
</dbReference>
<feature type="non-terminal residue" evidence="2">
    <location>
        <position position="367"/>
    </location>
</feature>
<sequence>PPGYVQLVLCPSKDVPFFLEIPINIVTSLCKTPRKYLRYLGWCVLGVEGNLADKKGRPVPLNKRSLAGEDVYQYIVSGDPLAHAVDLEVIKQQTPVSSETTENDGEFSRQLLSRDGQCAWSACVGVGMHVIPFKRAMSQFGGLQWLQLIVQNRPHSEAGLDSLTVDDIRNGIRGNHVILAYFDLRHIAVLKTPNPILEVADIPERYIRKLRPGLSYPANARYTLQWLTPARLEMDTVPNNNDAAFKDHTLPKPSDVLLHYNYGAAAVKHWGKNIGVLADRPGVPRPSAPAPAPIGPESTRHNDSGKVEKRDATRAHSQEKPGPSKKKKTHGGAQDADSEVQHGWDEDDVMLFFWGNSKVARERRARE</sequence>
<protein>
    <recommendedName>
        <fullName evidence="4">HNH nuclease domain-containing protein</fullName>
    </recommendedName>
</protein>
<reference evidence="2 3" key="1">
    <citation type="submission" date="2014-04" db="EMBL/GenBank/DDBJ databases">
        <authorList>
            <consortium name="DOE Joint Genome Institute"/>
            <person name="Kuo A."/>
            <person name="Gay G."/>
            <person name="Dore J."/>
            <person name="Kohler A."/>
            <person name="Nagy L.G."/>
            <person name="Floudas D."/>
            <person name="Copeland A."/>
            <person name="Barry K.W."/>
            <person name="Cichocki N."/>
            <person name="Veneault-Fourrey C."/>
            <person name="LaButti K."/>
            <person name="Lindquist E.A."/>
            <person name="Lipzen A."/>
            <person name="Lundell T."/>
            <person name="Morin E."/>
            <person name="Murat C."/>
            <person name="Sun H."/>
            <person name="Tunlid A."/>
            <person name="Henrissat B."/>
            <person name="Grigoriev I.V."/>
            <person name="Hibbett D.S."/>
            <person name="Martin F."/>
            <person name="Nordberg H.P."/>
            <person name="Cantor M.N."/>
            <person name="Hua S.X."/>
        </authorList>
    </citation>
    <scope>NUCLEOTIDE SEQUENCE [LARGE SCALE GENOMIC DNA]</scope>
    <source>
        <strain evidence="3">h7</strain>
    </source>
</reference>
<evidence type="ECO:0000313" key="2">
    <source>
        <dbReference type="EMBL" id="KIM40028.1"/>
    </source>
</evidence>
<dbReference type="OrthoDB" id="3267100at2759"/>
<reference evidence="3" key="2">
    <citation type="submission" date="2015-01" db="EMBL/GenBank/DDBJ databases">
        <title>Evolutionary Origins and Diversification of the Mycorrhizal Mutualists.</title>
        <authorList>
            <consortium name="DOE Joint Genome Institute"/>
            <consortium name="Mycorrhizal Genomics Consortium"/>
            <person name="Kohler A."/>
            <person name="Kuo A."/>
            <person name="Nagy L.G."/>
            <person name="Floudas D."/>
            <person name="Copeland A."/>
            <person name="Barry K.W."/>
            <person name="Cichocki N."/>
            <person name="Veneault-Fourrey C."/>
            <person name="LaButti K."/>
            <person name="Lindquist E.A."/>
            <person name="Lipzen A."/>
            <person name="Lundell T."/>
            <person name="Morin E."/>
            <person name="Murat C."/>
            <person name="Riley R."/>
            <person name="Ohm R."/>
            <person name="Sun H."/>
            <person name="Tunlid A."/>
            <person name="Henrissat B."/>
            <person name="Grigoriev I.V."/>
            <person name="Hibbett D.S."/>
            <person name="Martin F."/>
        </authorList>
    </citation>
    <scope>NUCLEOTIDE SEQUENCE [LARGE SCALE GENOMIC DNA]</scope>
    <source>
        <strain evidence="3">h7</strain>
    </source>
</reference>
<evidence type="ECO:0000313" key="3">
    <source>
        <dbReference type="Proteomes" id="UP000053424"/>
    </source>
</evidence>
<organism evidence="2 3">
    <name type="scientific">Hebeloma cylindrosporum</name>
    <dbReference type="NCBI Taxonomy" id="76867"/>
    <lineage>
        <taxon>Eukaryota</taxon>
        <taxon>Fungi</taxon>
        <taxon>Dikarya</taxon>
        <taxon>Basidiomycota</taxon>
        <taxon>Agaricomycotina</taxon>
        <taxon>Agaricomycetes</taxon>
        <taxon>Agaricomycetidae</taxon>
        <taxon>Agaricales</taxon>
        <taxon>Agaricineae</taxon>
        <taxon>Hymenogastraceae</taxon>
        <taxon>Hebeloma</taxon>
    </lineage>
</organism>